<sequence length="81" mass="9664">MKPKIISKWPGLVSKVLIHPPYSPDLAPSEYYLFGHLKRFLRGMTFKTDGEVKRQWMDYCPKHTHDFLREFTSYLTFVRSV</sequence>
<dbReference type="EMBL" id="CP092875">
    <property type="protein sequence ID" value="UYV75663.1"/>
    <property type="molecule type" value="Genomic_DNA"/>
</dbReference>
<evidence type="ECO:0000313" key="2">
    <source>
        <dbReference type="Proteomes" id="UP001235939"/>
    </source>
</evidence>
<protein>
    <recommendedName>
        <fullName evidence="3">Histone-lysine N-methyltransferase SETMAR</fullName>
    </recommendedName>
</protein>
<dbReference type="InterPro" id="IPR036397">
    <property type="entry name" value="RNaseH_sf"/>
</dbReference>
<dbReference type="Proteomes" id="UP001235939">
    <property type="component" value="Chromosome 13"/>
</dbReference>
<gene>
    <name evidence="1" type="ORF">LAZ67_13000946</name>
</gene>
<accession>A0ABY6L3D5</accession>
<evidence type="ECO:0008006" key="3">
    <source>
        <dbReference type="Google" id="ProtNLM"/>
    </source>
</evidence>
<keyword evidence="2" id="KW-1185">Reference proteome</keyword>
<dbReference type="PANTHER" id="PTHR46060">
    <property type="entry name" value="MARINER MOS1 TRANSPOSASE-LIKE PROTEIN"/>
    <property type="match status" value="1"/>
</dbReference>
<proteinExistence type="predicted"/>
<organism evidence="1 2">
    <name type="scientific">Cordylochernes scorpioides</name>
    <dbReference type="NCBI Taxonomy" id="51811"/>
    <lineage>
        <taxon>Eukaryota</taxon>
        <taxon>Metazoa</taxon>
        <taxon>Ecdysozoa</taxon>
        <taxon>Arthropoda</taxon>
        <taxon>Chelicerata</taxon>
        <taxon>Arachnida</taxon>
        <taxon>Pseudoscorpiones</taxon>
        <taxon>Cheliferoidea</taxon>
        <taxon>Chernetidae</taxon>
        <taxon>Cordylochernes</taxon>
    </lineage>
</organism>
<dbReference type="PANTHER" id="PTHR46060:SF1">
    <property type="entry name" value="MARINER MOS1 TRANSPOSASE-LIKE PROTEIN"/>
    <property type="match status" value="1"/>
</dbReference>
<evidence type="ECO:0000313" key="1">
    <source>
        <dbReference type="EMBL" id="UYV75663.1"/>
    </source>
</evidence>
<dbReference type="InterPro" id="IPR052709">
    <property type="entry name" value="Transposase-MT_Hybrid"/>
</dbReference>
<dbReference type="Gene3D" id="3.30.420.10">
    <property type="entry name" value="Ribonuclease H-like superfamily/Ribonuclease H"/>
    <property type="match status" value="1"/>
</dbReference>
<name>A0ABY6L3D5_9ARAC</name>
<reference evidence="1 2" key="1">
    <citation type="submission" date="2022-01" db="EMBL/GenBank/DDBJ databases">
        <title>A chromosomal length assembly of Cordylochernes scorpioides.</title>
        <authorList>
            <person name="Zeh D."/>
            <person name="Zeh J."/>
        </authorList>
    </citation>
    <scope>NUCLEOTIDE SEQUENCE [LARGE SCALE GENOMIC DNA]</scope>
    <source>
        <strain evidence="1">IN4F17</strain>
        <tissue evidence="1">Whole Body</tissue>
    </source>
</reference>